<evidence type="ECO:0000256" key="2">
    <source>
        <dbReference type="SAM" id="Phobius"/>
    </source>
</evidence>
<evidence type="ECO:0000256" key="1">
    <source>
        <dbReference type="PROSITE-ProRule" id="PRU00221"/>
    </source>
</evidence>
<dbReference type="Gene3D" id="3.30.230.10">
    <property type="match status" value="1"/>
</dbReference>
<feature type="repeat" description="WD" evidence="1">
    <location>
        <begin position="681"/>
        <end position="714"/>
    </location>
</feature>
<dbReference type="PROSITE" id="PS50082">
    <property type="entry name" value="WD_REPEATS_2"/>
    <property type="match status" value="1"/>
</dbReference>
<gene>
    <name evidence="3" type="ORF">FNH08_38000</name>
</gene>
<keyword evidence="2" id="KW-0812">Transmembrane</keyword>
<name>A0A5N8XUM0_9ACTN</name>
<accession>A0A5N8XUM0</accession>
<dbReference type="PANTHER" id="PTHR19879">
    <property type="entry name" value="TRANSCRIPTION INITIATION FACTOR TFIID"/>
    <property type="match status" value="1"/>
</dbReference>
<proteinExistence type="predicted"/>
<dbReference type="SMART" id="SM00320">
    <property type="entry name" value="WD40"/>
    <property type="match status" value="4"/>
</dbReference>
<keyword evidence="2" id="KW-1133">Transmembrane helix</keyword>
<dbReference type="InterPro" id="IPR015943">
    <property type="entry name" value="WD40/YVTN_repeat-like_dom_sf"/>
</dbReference>
<protein>
    <submittedName>
        <fullName evidence="3">WD40 repeat domain-containing protein</fullName>
    </submittedName>
</protein>
<dbReference type="InterPro" id="IPR014721">
    <property type="entry name" value="Ribsml_uS5_D2-typ_fold_subgr"/>
</dbReference>
<reference evidence="3 4" key="1">
    <citation type="submission" date="2019-07" db="EMBL/GenBank/DDBJ databases">
        <title>New species of Amycolatopsis and Streptomyces.</title>
        <authorList>
            <person name="Duangmal K."/>
            <person name="Teo W.F.A."/>
            <person name="Lipun K."/>
        </authorList>
    </citation>
    <scope>NUCLEOTIDE SEQUENCE [LARGE SCALE GENOMIC DNA]</scope>
    <source>
        <strain evidence="3 4">NBRC 106415</strain>
    </source>
</reference>
<keyword evidence="1" id="KW-0853">WD repeat</keyword>
<dbReference type="Pfam" id="PF00400">
    <property type="entry name" value="WD40"/>
    <property type="match status" value="2"/>
</dbReference>
<keyword evidence="2" id="KW-0472">Membrane</keyword>
<dbReference type="Gene3D" id="2.130.10.10">
    <property type="entry name" value="YVTN repeat-like/Quinoprotein amine dehydrogenase"/>
    <property type="match status" value="3"/>
</dbReference>
<dbReference type="RefSeq" id="WP_152776080.1">
    <property type="nucleotide sequence ID" value="NZ_VJZC01000456.1"/>
</dbReference>
<organism evidence="3 4">
    <name type="scientific">Streptomyces spongiae</name>
    <dbReference type="NCBI Taxonomy" id="565072"/>
    <lineage>
        <taxon>Bacteria</taxon>
        <taxon>Bacillati</taxon>
        <taxon>Actinomycetota</taxon>
        <taxon>Actinomycetes</taxon>
        <taxon>Kitasatosporales</taxon>
        <taxon>Streptomycetaceae</taxon>
        <taxon>Streptomyces</taxon>
    </lineage>
</organism>
<dbReference type="SUPFAM" id="SSF69322">
    <property type="entry name" value="Tricorn protease domain 2"/>
    <property type="match status" value="1"/>
</dbReference>
<dbReference type="EMBL" id="VJZC01000456">
    <property type="protein sequence ID" value="MPY62738.1"/>
    <property type="molecule type" value="Genomic_DNA"/>
</dbReference>
<dbReference type="AlphaFoldDB" id="A0A5N8XUM0"/>
<evidence type="ECO:0000313" key="3">
    <source>
        <dbReference type="EMBL" id="MPY62738.1"/>
    </source>
</evidence>
<evidence type="ECO:0000313" key="4">
    <source>
        <dbReference type="Proteomes" id="UP000400924"/>
    </source>
</evidence>
<dbReference type="Proteomes" id="UP000400924">
    <property type="component" value="Unassembled WGS sequence"/>
</dbReference>
<sequence>MRITIAVGESSALLTLVMRYERGPRKAEGPAVLERLDAPPPTDAAFDEAVTTALRWAEGQAGFPTRGRITWTVRTADGSQVTTPIGGASAGGAFAVALAFLFGLTPLARRRPWDRCAVVSAEVDAFGLLGPVTHIDQKAALVADIDHGRLLVAGAAHERALAAQSSGRPEAVAVTSVADAVRAGLLRRFLAVPVAFVVLVAATATGVWAAANAADRAEARTQAQVESLSAQARAYHGAAPDRSAGAALQAHLLDPASPVATAAMLSAAYGDLRLAGVIDAGHQVGAVRFSPDGRLLAVASGGRVTVYESDGHSVRARTGARAGTVTEVRFSADGRGLVLGTDRGEVLYGVLGEGDDIGLRVLRDADGPVLALATGDGGRVAWATRAGVEAVARPGSRSPVQVRPADPSVTSLAFLPGGRLAVGRLTDGDDPALQVYPADRANASPKTLLTATKAMRLLRKSVSTMTVTDGGRSLVVGGARIDLQVYDTRTLRLKKTVSLDGYVYALSASADGRTVLAATREWPSYRTPVDTTSASPTVTALDMSDGGRALGVVYSEATESLTAVLAVHPVTGAPVVASAPLSGRSRVFLYAPPLRTDAQEQVGAVVGDPYSPGSVLVLRADGRLIRYRARDGRTTVLRKAGSQATLALAVDGRGRTLAVGDASGRITLYDYPAMRPKGRSLHRTDSPVFRLAFSPDDRTLAAGDSAGEVQLWDVAHRTVKVAPEPERDAGAVGTFAWRPDGTRLLVGHRLGWAEVLDPRTARPTVTRNFAAVGTDDGLGDLAAAVPYRDGYLAGFGDGRIARYGPKIGLREQLPQRHSQTVLGIALAPDESALLTVSADYTALLQQLPDGAELFRATSPEDPDDDDLHYGGAWSAGGFTADGKWVVLGSTTGHLTALALDGDELVRRLCALTDARTRADELSEVCR</sequence>
<feature type="transmembrane region" description="Helical" evidence="2">
    <location>
        <begin position="189"/>
        <end position="211"/>
    </location>
</feature>
<keyword evidence="4" id="KW-1185">Reference proteome</keyword>
<feature type="transmembrane region" description="Helical" evidence="2">
    <location>
        <begin position="85"/>
        <end position="105"/>
    </location>
</feature>
<dbReference type="OrthoDB" id="134501at2"/>
<dbReference type="InterPro" id="IPR001680">
    <property type="entry name" value="WD40_rpt"/>
</dbReference>
<dbReference type="InterPro" id="IPR011047">
    <property type="entry name" value="Quinoprotein_ADH-like_sf"/>
</dbReference>
<dbReference type="PANTHER" id="PTHR19879:SF9">
    <property type="entry name" value="TRANSCRIPTION INITIATION FACTOR TFIID SUBUNIT 5"/>
    <property type="match status" value="1"/>
</dbReference>
<dbReference type="SUPFAM" id="SSF50998">
    <property type="entry name" value="Quinoprotein alcohol dehydrogenase-like"/>
    <property type="match status" value="1"/>
</dbReference>
<comment type="caution">
    <text evidence="3">The sequence shown here is derived from an EMBL/GenBank/DDBJ whole genome shotgun (WGS) entry which is preliminary data.</text>
</comment>
<dbReference type="PROSITE" id="PS50294">
    <property type="entry name" value="WD_REPEATS_REGION"/>
    <property type="match status" value="1"/>
</dbReference>